<accession>A0A1H7G1N7</accession>
<dbReference type="Gene3D" id="6.10.250.2540">
    <property type="match status" value="1"/>
</dbReference>
<keyword evidence="2" id="KW-1185">Reference proteome</keyword>
<dbReference type="Proteomes" id="UP000199582">
    <property type="component" value="Unassembled WGS sequence"/>
</dbReference>
<sequence>MAGTPDNHTIKLLQEMRREMQEGFDAISGRFDGVDARFDEVDARIDGVAHIMTLMAGHSHDLDTRVEMLEARLKPEV</sequence>
<dbReference type="EMBL" id="FOAG01000001">
    <property type="protein sequence ID" value="SEK31964.1"/>
    <property type="molecule type" value="Genomic_DNA"/>
</dbReference>
<evidence type="ECO:0000313" key="1">
    <source>
        <dbReference type="EMBL" id="SEK31964.1"/>
    </source>
</evidence>
<name>A0A1H7G1N7_9RHOB</name>
<proteinExistence type="predicted"/>
<dbReference type="RefSeq" id="WP_093030664.1">
    <property type="nucleotide sequence ID" value="NZ_FOAG01000001.1"/>
</dbReference>
<dbReference type="AlphaFoldDB" id="A0A1H7G1N7"/>
<gene>
    <name evidence="1" type="ORF">SAMN05443999_101204</name>
</gene>
<reference evidence="1 2" key="1">
    <citation type="submission" date="2016-10" db="EMBL/GenBank/DDBJ databases">
        <authorList>
            <person name="de Groot N.N."/>
        </authorList>
    </citation>
    <scope>NUCLEOTIDE SEQUENCE [LARGE SCALE GENOMIC DNA]</scope>
    <source>
        <strain evidence="1 2">DSM 100674</strain>
    </source>
</reference>
<protein>
    <submittedName>
        <fullName evidence="1">Uncharacterized protein</fullName>
    </submittedName>
</protein>
<dbReference type="OrthoDB" id="7775826at2"/>
<organism evidence="1 2">
    <name type="scientific">Roseovarius azorensis</name>
    <dbReference type="NCBI Taxonomy" id="1287727"/>
    <lineage>
        <taxon>Bacteria</taxon>
        <taxon>Pseudomonadati</taxon>
        <taxon>Pseudomonadota</taxon>
        <taxon>Alphaproteobacteria</taxon>
        <taxon>Rhodobacterales</taxon>
        <taxon>Roseobacteraceae</taxon>
        <taxon>Roseovarius</taxon>
    </lineage>
</organism>
<evidence type="ECO:0000313" key="2">
    <source>
        <dbReference type="Proteomes" id="UP000199582"/>
    </source>
</evidence>